<gene>
    <name evidence="5" type="ORF">UA08_04736</name>
</gene>
<dbReference type="RefSeq" id="XP_020120181.1">
    <property type="nucleotide sequence ID" value="XM_020267039.1"/>
</dbReference>
<dbReference type="EMBL" id="LFMY01000006">
    <property type="protein sequence ID" value="OKL60060.1"/>
    <property type="molecule type" value="Genomic_DNA"/>
</dbReference>
<dbReference type="PANTHER" id="PTHR21240">
    <property type="entry name" value="2-AMINO-3-CARBOXYLMUCONATE-6-SEMIALDEHYDE DECARBOXYLASE"/>
    <property type="match status" value="1"/>
</dbReference>
<accession>A0A225AH48</accession>
<dbReference type="GeneID" id="31004491"/>
<dbReference type="InterPro" id="IPR032466">
    <property type="entry name" value="Metal_Hydrolase"/>
</dbReference>
<dbReference type="Proteomes" id="UP000214365">
    <property type="component" value="Unassembled WGS sequence"/>
</dbReference>
<dbReference type="AlphaFoldDB" id="A0A225AH48"/>
<name>A0A225AH48_TALAT</name>
<evidence type="ECO:0000256" key="1">
    <source>
        <dbReference type="ARBA" id="ARBA00022793"/>
    </source>
</evidence>
<dbReference type="OrthoDB" id="2832284at2759"/>
<dbReference type="PANTHER" id="PTHR21240:SF28">
    <property type="entry name" value="ISO-OROTATE DECARBOXYLASE (EUROFUNG)"/>
    <property type="match status" value="1"/>
</dbReference>
<evidence type="ECO:0000256" key="2">
    <source>
        <dbReference type="ARBA" id="ARBA00023239"/>
    </source>
</evidence>
<evidence type="ECO:0000256" key="3">
    <source>
        <dbReference type="RuleBase" id="RU366045"/>
    </source>
</evidence>
<evidence type="ECO:0000313" key="6">
    <source>
        <dbReference type="Proteomes" id="UP000214365"/>
    </source>
</evidence>
<evidence type="ECO:0000313" key="5">
    <source>
        <dbReference type="EMBL" id="OKL60060.1"/>
    </source>
</evidence>
<dbReference type="STRING" id="1441469.A0A225AH48"/>
<dbReference type="GO" id="GO:0016831">
    <property type="term" value="F:carboxy-lyase activity"/>
    <property type="evidence" value="ECO:0007669"/>
    <property type="project" value="UniProtKB-KW"/>
</dbReference>
<keyword evidence="2 3" id="KW-0456">Lyase</keyword>
<evidence type="ECO:0000259" key="4">
    <source>
        <dbReference type="Pfam" id="PF04909"/>
    </source>
</evidence>
<feature type="domain" description="Amidohydrolase-related" evidence="4">
    <location>
        <begin position="4"/>
        <end position="295"/>
    </location>
</feature>
<keyword evidence="1 3" id="KW-0210">Decarboxylase</keyword>
<sequence length="295" mass="32710">MPVVDIHSHLYPPEYIEIFEGTHLPGRPLTDHYYSVTAKIAFMDTHDIDISVLSMGNPWLDFLEPSMAGETAVSMNNAMNTLCEKYKQRLYFFAMLPLSRLDESTILVQVQNITMLPQARGVVIGTNGLGDGLDDPRLLPVWRALAEADLPVFIHPNYGLPASVWGGKHGNSQIMPLSIGFTAETTIAITRMFLARVFDKIPKLRLILSHSGGTLPFLAGRIEAFIFDKIGLKAAVEASGVDRVMFGTDHPFFAPVKKTALWPAMTWNRDAVREALGDEEYAMVMGGNAKRVLHL</sequence>
<dbReference type="GO" id="GO:0019748">
    <property type="term" value="P:secondary metabolic process"/>
    <property type="evidence" value="ECO:0007669"/>
    <property type="project" value="TreeGrafter"/>
</dbReference>
<organism evidence="5 6">
    <name type="scientific">Talaromyces atroroseus</name>
    <dbReference type="NCBI Taxonomy" id="1441469"/>
    <lineage>
        <taxon>Eukaryota</taxon>
        <taxon>Fungi</taxon>
        <taxon>Dikarya</taxon>
        <taxon>Ascomycota</taxon>
        <taxon>Pezizomycotina</taxon>
        <taxon>Eurotiomycetes</taxon>
        <taxon>Eurotiomycetidae</taxon>
        <taxon>Eurotiales</taxon>
        <taxon>Trichocomaceae</taxon>
        <taxon>Talaromyces</taxon>
        <taxon>Talaromyces sect. Trachyspermi</taxon>
    </lineage>
</organism>
<proteinExistence type="inferred from homology"/>
<dbReference type="GO" id="GO:0016787">
    <property type="term" value="F:hydrolase activity"/>
    <property type="evidence" value="ECO:0007669"/>
    <property type="project" value="InterPro"/>
</dbReference>
<dbReference type="Pfam" id="PF04909">
    <property type="entry name" value="Amidohydro_2"/>
    <property type="match status" value="1"/>
</dbReference>
<comment type="caution">
    <text evidence="5">The sequence shown here is derived from an EMBL/GenBank/DDBJ whole genome shotgun (WGS) entry which is preliminary data.</text>
</comment>
<dbReference type="SUPFAM" id="SSF51556">
    <property type="entry name" value="Metallo-dependent hydrolases"/>
    <property type="match status" value="1"/>
</dbReference>
<dbReference type="GO" id="GO:0005829">
    <property type="term" value="C:cytosol"/>
    <property type="evidence" value="ECO:0007669"/>
    <property type="project" value="TreeGrafter"/>
</dbReference>
<dbReference type="Gene3D" id="3.20.20.140">
    <property type="entry name" value="Metal-dependent hydrolases"/>
    <property type="match status" value="1"/>
</dbReference>
<keyword evidence="6" id="KW-1185">Reference proteome</keyword>
<comment type="similarity">
    <text evidence="3">Belongs to the metallo-dependent hydrolases superfamily.</text>
</comment>
<dbReference type="InterPro" id="IPR006680">
    <property type="entry name" value="Amidohydro-rel"/>
</dbReference>
<dbReference type="InterPro" id="IPR032465">
    <property type="entry name" value="ACMSD"/>
</dbReference>
<protein>
    <recommendedName>
        <fullName evidence="4">Amidohydrolase-related domain-containing protein</fullName>
    </recommendedName>
</protein>
<reference evidence="5 6" key="1">
    <citation type="submission" date="2015-06" db="EMBL/GenBank/DDBJ databases">
        <title>Talaromyces atroroseus IBT 11181 draft genome.</title>
        <authorList>
            <person name="Rasmussen K.B."/>
            <person name="Rasmussen S."/>
            <person name="Petersen B."/>
            <person name="Sicheritz-Ponten T."/>
            <person name="Mortensen U.H."/>
            <person name="Thrane U."/>
        </authorList>
    </citation>
    <scope>NUCLEOTIDE SEQUENCE [LARGE SCALE GENOMIC DNA]</scope>
    <source>
        <strain evidence="5 6">IBT 11181</strain>
    </source>
</reference>